<sequence length="136" mass="15511">MEMADPHKLTVEAELEHVLKTDLVTVYFYTDIVIVEAKEGVTLSYKTAFSILVMGLKYVGSRPFVYIANRVNSYSVNPNDYVYLEKVPTLKGIAIVTPTELGKKNAELELNFFRKPMEIFDNVSEAYLWGKQLLHS</sequence>
<dbReference type="EMBL" id="CP027062">
    <property type="protein sequence ID" value="AVI51767.1"/>
    <property type="molecule type" value="Genomic_DNA"/>
</dbReference>
<dbReference type="RefSeq" id="WP_105217007.1">
    <property type="nucleotide sequence ID" value="NZ_CP027062.1"/>
</dbReference>
<protein>
    <submittedName>
        <fullName evidence="1">Uncharacterized protein</fullName>
    </submittedName>
</protein>
<reference evidence="1 2" key="1">
    <citation type="submission" date="2018-02" db="EMBL/GenBank/DDBJ databases">
        <title>Genomic analysis of the strain RR4-38 isolated from a seawater recirculating aquaculture system.</title>
        <authorList>
            <person name="Kim Y.-S."/>
            <person name="Jang Y.H."/>
            <person name="Kim K.-H."/>
        </authorList>
    </citation>
    <scope>NUCLEOTIDE SEQUENCE [LARGE SCALE GENOMIC DNA]</scope>
    <source>
        <strain evidence="1 2">RR4-38</strain>
    </source>
</reference>
<accession>A0A2S0HYK0</accession>
<dbReference type="KEGG" id="aue:C5O00_11555"/>
<dbReference type="OrthoDB" id="1144611at2"/>
<dbReference type="AlphaFoldDB" id="A0A2S0HYK0"/>
<organism evidence="1 2">
    <name type="scientific">Pukyongia salina</name>
    <dbReference type="NCBI Taxonomy" id="2094025"/>
    <lineage>
        <taxon>Bacteria</taxon>
        <taxon>Pseudomonadati</taxon>
        <taxon>Bacteroidota</taxon>
        <taxon>Flavobacteriia</taxon>
        <taxon>Flavobacteriales</taxon>
        <taxon>Flavobacteriaceae</taxon>
        <taxon>Pukyongia</taxon>
    </lineage>
</organism>
<name>A0A2S0HYK0_9FLAO</name>
<keyword evidence="2" id="KW-1185">Reference proteome</keyword>
<dbReference type="Proteomes" id="UP000238442">
    <property type="component" value="Chromosome"/>
</dbReference>
<proteinExistence type="predicted"/>
<gene>
    <name evidence="1" type="ORF">C5O00_11555</name>
</gene>
<evidence type="ECO:0000313" key="2">
    <source>
        <dbReference type="Proteomes" id="UP000238442"/>
    </source>
</evidence>
<evidence type="ECO:0000313" key="1">
    <source>
        <dbReference type="EMBL" id="AVI51767.1"/>
    </source>
</evidence>